<proteinExistence type="predicted"/>
<feature type="non-terminal residue" evidence="2">
    <location>
        <position position="86"/>
    </location>
</feature>
<organism evidence="2 3">
    <name type="scientific">Funneliformis mosseae</name>
    <name type="common">Endomycorrhizal fungus</name>
    <name type="synonym">Glomus mosseae</name>
    <dbReference type="NCBI Taxonomy" id="27381"/>
    <lineage>
        <taxon>Eukaryota</taxon>
        <taxon>Fungi</taxon>
        <taxon>Fungi incertae sedis</taxon>
        <taxon>Mucoromycota</taxon>
        <taxon>Glomeromycotina</taxon>
        <taxon>Glomeromycetes</taxon>
        <taxon>Glomerales</taxon>
        <taxon>Glomeraceae</taxon>
        <taxon>Funneliformis</taxon>
    </lineage>
</organism>
<accession>A0A9N9D3G3</accession>
<feature type="region of interest" description="Disordered" evidence="1">
    <location>
        <begin position="17"/>
        <end position="64"/>
    </location>
</feature>
<evidence type="ECO:0000313" key="3">
    <source>
        <dbReference type="Proteomes" id="UP000789375"/>
    </source>
</evidence>
<feature type="compositionally biased region" description="Low complexity" evidence="1">
    <location>
        <begin position="19"/>
        <end position="38"/>
    </location>
</feature>
<dbReference type="AlphaFoldDB" id="A0A9N9D3G3"/>
<name>A0A9N9D3G3_FUNMO</name>
<dbReference type="Proteomes" id="UP000789375">
    <property type="component" value="Unassembled WGS sequence"/>
</dbReference>
<reference evidence="2" key="1">
    <citation type="submission" date="2021-06" db="EMBL/GenBank/DDBJ databases">
        <authorList>
            <person name="Kallberg Y."/>
            <person name="Tangrot J."/>
            <person name="Rosling A."/>
        </authorList>
    </citation>
    <scope>NUCLEOTIDE SEQUENCE</scope>
    <source>
        <strain evidence="2">87-6 pot B 2015</strain>
    </source>
</reference>
<evidence type="ECO:0000256" key="1">
    <source>
        <dbReference type="SAM" id="MobiDB-lite"/>
    </source>
</evidence>
<evidence type="ECO:0000313" key="2">
    <source>
        <dbReference type="EMBL" id="CAG8621791.1"/>
    </source>
</evidence>
<gene>
    <name evidence="2" type="ORF">FMOSSE_LOCUS10024</name>
</gene>
<dbReference type="EMBL" id="CAJVPP010003144">
    <property type="protein sequence ID" value="CAG8621791.1"/>
    <property type="molecule type" value="Genomic_DNA"/>
</dbReference>
<comment type="caution">
    <text evidence="2">The sequence shown here is derived from an EMBL/GenBank/DDBJ whole genome shotgun (WGS) entry which is preliminary data.</text>
</comment>
<protein>
    <submittedName>
        <fullName evidence="2">12633_t:CDS:1</fullName>
    </submittedName>
</protein>
<sequence length="86" mass="9372">MFQLLCGGLIEQVVQSNINNTSDNRSQRNSSNPSQASAKGRPAKRLKSCVENNSKKSNSKQIITNVRSGDAYTCRNCSTNGHNARS</sequence>
<feature type="compositionally biased region" description="Polar residues" evidence="1">
    <location>
        <begin position="50"/>
        <end position="64"/>
    </location>
</feature>
<keyword evidence="3" id="KW-1185">Reference proteome</keyword>